<reference evidence="1 2" key="1">
    <citation type="submission" date="2016-10" db="EMBL/GenBank/DDBJ databases">
        <title>Actinomyces aegypiusis sp. nov., isolated from the Aegypius monachus in Qinghai Tibet Plateau China.</title>
        <authorList>
            <person name="Wang Y."/>
        </authorList>
    </citation>
    <scope>NUCLEOTIDE SEQUENCE [LARGE SCALE GENOMIC DNA]</scope>
    <source>
        <strain evidence="1 2">VUL4_3</strain>
    </source>
</reference>
<dbReference type="Proteomes" id="UP000176288">
    <property type="component" value="Chromosome"/>
</dbReference>
<dbReference type="OrthoDB" id="3265836at2"/>
<dbReference type="EMBL" id="CP017812">
    <property type="protein sequence ID" value="AOZ71951.1"/>
    <property type="molecule type" value="Genomic_DNA"/>
</dbReference>
<proteinExistence type="predicted"/>
<evidence type="ECO:0008006" key="3">
    <source>
        <dbReference type="Google" id="ProtNLM"/>
    </source>
</evidence>
<dbReference type="KEGG" id="avu:BK816_00470"/>
<name>A0A1D9MI06_9ACTO</name>
<dbReference type="STRING" id="1912795.BK816_00470"/>
<keyword evidence="2" id="KW-1185">Reference proteome</keyword>
<dbReference type="RefSeq" id="WP_071163417.1">
    <property type="nucleotide sequence ID" value="NZ_CP017812.1"/>
</dbReference>
<gene>
    <name evidence="1" type="ORF">BK816_00470</name>
</gene>
<protein>
    <recommendedName>
        <fullName evidence="3">Asparagine synthetase domain-containing protein</fullName>
    </recommendedName>
</protein>
<dbReference type="AlphaFoldDB" id="A0A1D9MI06"/>
<evidence type="ECO:0000313" key="1">
    <source>
        <dbReference type="EMBL" id="AOZ71951.1"/>
    </source>
</evidence>
<evidence type="ECO:0000313" key="2">
    <source>
        <dbReference type="Proteomes" id="UP000176288"/>
    </source>
</evidence>
<organism evidence="1 2">
    <name type="scientific">Boudabousia tangfeifanii</name>
    <dbReference type="NCBI Taxonomy" id="1912795"/>
    <lineage>
        <taxon>Bacteria</taxon>
        <taxon>Bacillati</taxon>
        <taxon>Actinomycetota</taxon>
        <taxon>Actinomycetes</taxon>
        <taxon>Actinomycetales</taxon>
        <taxon>Actinomycetaceae</taxon>
        <taxon>Boudabousia</taxon>
    </lineage>
</organism>
<accession>A0A1D9MI06</accession>
<sequence>MEVASEVLDYKNYFSYGFFLSKQAAQFLPENWRTEFIHDYFLQYDPRLEVEVRKTTQGHKALILLGVAFDVKNNLKSSSEVADIAISLIPDNNDWTSFNEFIAWIGGRFSVFAWNDEDLVVHVDPCGTIPTYYSANTSDTGSKDLTFSSHTSLLATASGEVSSERKKWIVNHPDYINPGGKEMPGLVLQHDVAQMIFPNCFLKYSKGEYEHKRFFPSEPLKELTVSEATDIFIDEVRFAMEVWFKQRKKVYFPLTSGGDSNAILDISLDIAKKHDFIPVTYHFFERNSENTYKDLIKANQTCVDLRLPQLVIDISPLSGGTPMASLYNTTFPTWARFPSLANSFYHNLDPDSVLAISLGAEIGMVFYQDRTAKELTPEVLATKFTYSKANEDPKLIQCFRDYIEYMEFYPERIFNYDFYDLFYWEHRMGKWGASLYSEYDLATRAFQSLNSRRAFNAMLALPIEERVNKSIYKELKKRGIKSSN</sequence>